<gene>
    <name evidence="11" type="ORF">CQR46_0729</name>
</gene>
<accession>A0A2N3QJH4</accession>
<dbReference type="InterPro" id="IPR050368">
    <property type="entry name" value="ClC-type_chloride_channel"/>
</dbReference>
<evidence type="ECO:0000256" key="3">
    <source>
        <dbReference type="ARBA" id="ARBA00022692"/>
    </source>
</evidence>
<dbReference type="PANTHER" id="PTHR43427:SF6">
    <property type="entry name" value="CHLORIDE CHANNEL PROTEIN CLC-E"/>
    <property type="match status" value="1"/>
</dbReference>
<dbReference type="PRINTS" id="PR00762">
    <property type="entry name" value="CLCHANNEL"/>
</dbReference>
<evidence type="ECO:0000256" key="10">
    <source>
        <dbReference type="SAM" id="Phobius"/>
    </source>
</evidence>
<feature type="transmembrane region" description="Helical" evidence="10">
    <location>
        <begin position="45"/>
        <end position="72"/>
    </location>
</feature>
<name>A0A2N3QJH4_9BIFI</name>
<feature type="transmembrane region" description="Helical" evidence="10">
    <location>
        <begin position="289"/>
        <end position="313"/>
    </location>
</feature>
<comment type="caution">
    <text evidence="11">The sequence shown here is derived from an EMBL/GenBank/DDBJ whole genome shotgun (WGS) entry which is preliminary data.</text>
</comment>
<feature type="transmembrane region" description="Helical" evidence="10">
    <location>
        <begin position="217"/>
        <end position="239"/>
    </location>
</feature>
<evidence type="ECO:0000256" key="6">
    <source>
        <dbReference type="ARBA" id="ARBA00023136"/>
    </source>
</evidence>
<feature type="transmembrane region" description="Helical" evidence="10">
    <location>
        <begin position="333"/>
        <end position="354"/>
    </location>
</feature>
<dbReference type="Proteomes" id="UP000233730">
    <property type="component" value="Unassembled WGS sequence"/>
</dbReference>
<keyword evidence="4 10" id="KW-1133">Transmembrane helix</keyword>
<dbReference type="Gene3D" id="1.10.3080.10">
    <property type="entry name" value="Clc chloride channel"/>
    <property type="match status" value="1"/>
</dbReference>
<keyword evidence="5" id="KW-0406">Ion transport</keyword>
<protein>
    <submittedName>
        <fullName evidence="11">Chloride channel protein</fullName>
    </submittedName>
</protein>
<evidence type="ECO:0000256" key="1">
    <source>
        <dbReference type="ARBA" id="ARBA00004141"/>
    </source>
</evidence>
<dbReference type="GO" id="GO:0005254">
    <property type="term" value="F:chloride channel activity"/>
    <property type="evidence" value="ECO:0007669"/>
    <property type="project" value="UniProtKB-KW"/>
</dbReference>
<feature type="transmembrane region" description="Helical" evidence="10">
    <location>
        <begin position="259"/>
        <end position="277"/>
    </location>
</feature>
<organism evidence="11 12">
    <name type="scientific">Bifidobacterium pseudolongum subsp. globosum</name>
    <dbReference type="NCBI Taxonomy" id="1690"/>
    <lineage>
        <taxon>Bacteria</taxon>
        <taxon>Bacillati</taxon>
        <taxon>Actinomycetota</taxon>
        <taxon>Actinomycetes</taxon>
        <taxon>Bifidobacteriales</taxon>
        <taxon>Bifidobacteriaceae</taxon>
        <taxon>Bifidobacterium</taxon>
    </lineage>
</organism>
<keyword evidence="8" id="KW-0868">Chloride</keyword>
<dbReference type="AlphaFoldDB" id="A0A2N3QJH4"/>
<feature type="transmembrane region" description="Helical" evidence="10">
    <location>
        <begin position="426"/>
        <end position="446"/>
    </location>
</feature>
<evidence type="ECO:0000256" key="8">
    <source>
        <dbReference type="ARBA" id="ARBA00023214"/>
    </source>
</evidence>
<dbReference type="InterPro" id="IPR001807">
    <property type="entry name" value="ClC"/>
</dbReference>
<evidence type="ECO:0000313" key="12">
    <source>
        <dbReference type="Proteomes" id="UP000233730"/>
    </source>
</evidence>
<feature type="transmembrane region" description="Helical" evidence="10">
    <location>
        <begin position="97"/>
        <end position="114"/>
    </location>
</feature>
<evidence type="ECO:0000313" key="11">
    <source>
        <dbReference type="EMBL" id="PKU91641.1"/>
    </source>
</evidence>
<dbReference type="CDD" id="cd01033">
    <property type="entry name" value="ClC_like"/>
    <property type="match status" value="1"/>
</dbReference>
<evidence type="ECO:0000256" key="2">
    <source>
        <dbReference type="ARBA" id="ARBA00022448"/>
    </source>
</evidence>
<evidence type="ECO:0000256" key="4">
    <source>
        <dbReference type="ARBA" id="ARBA00022989"/>
    </source>
</evidence>
<dbReference type="Pfam" id="PF00654">
    <property type="entry name" value="Voltage_CLC"/>
    <property type="match status" value="1"/>
</dbReference>
<dbReference type="GO" id="GO:0034707">
    <property type="term" value="C:chloride channel complex"/>
    <property type="evidence" value="ECO:0007669"/>
    <property type="project" value="UniProtKB-KW"/>
</dbReference>
<comment type="subcellular location">
    <subcellularLocation>
        <location evidence="1">Membrane</location>
        <topology evidence="1">Multi-pass membrane protein</topology>
    </subcellularLocation>
</comment>
<evidence type="ECO:0000256" key="5">
    <source>
        <dbReference type="ARBA" id="ARBA00023065"/>
    </source>
</evidence>
<feature type="transmembrane region" description="Helical" evidence="10">
    <location>
        <begin position="135"/>
        <end position="155"/>
    </location>
</feature>
<dbReference type="EMBL" id="PCGZ01000003">
    <property type="protein sequence ID" value="PKU91641.1"/>
    <property type="molecule type" value="Genomic_DNA"/>
</dbReference>
<dbReference type="InterPro" id="IPR014743">
    <property type="entry name" value="Cl-channel_core"/>
</dbReference>
<keyword evidence="9" id="KW-0407">Ion channel</keyword>
<feature type="transmembrane region" description="Helical" evidence="10">
    <location>
        <begin position="186"/>
        <end position="210"/>
    </location>
</feature>
<evidence type="ECO:0000256" key="7">
    <source>
        <dbReference type="ARBA" id="ARBA00023173"/>
    </source>
</evidence>
<dbReference type="SUPFAM" id="SSF81340">
    <property type="entry name" value="Clc chloride channel"/>
    <property type="match status" value="1"/>
</dbReference>
<feature type="transmembrane region" description="Helical" evidence="10">
    <location>
        <begin position="366"/>
        <end position="384"/>
    </location>
</feature>
<sequence length="463" mass="47999">MVAKGTAMLQPGAHAGHWDNDEFQMAGARGDDLDPDRKPLGSRSVALITTVLVLGVLIGACAGALTLLLYTIEHIALGFVETPELPGPFLTHPVRRALSLIIGASCAALLWWLLRTKTQAVPSVRQAVRGTLMPVWQTVAHVLLQIFIVGCGLSVGREVAPRELGAMLAQRLCRWTGLHRADLQTVVAIAAAAGLAGVYNAPLAGGFFAVEILLADVSAMTVGLSFACAALAAWVATLIKGTHTFYVIGQVDAIFTPDLMGFALIAGLVVGVCGAWFRRGAQWAESHKASGAAILWQLPLAGCITALIAIWIPQVMGNGRATAQMGFAGRPELAFIPLLLLSFAAKAVVTLMTIRAGASGGVLTPGIALGASMGCALGIVWLQLFGTNSIGVYALIGACALLSASQNAPLMAMTLVMELTEAPSNLYVPVALACAVATVTGTLVAGRHAGNRNGLPSFETSNV</sequence>
<keyword evidence="7" id="KW-0869">Chloride channel</keyword>
<evidence type="ECO:0000256" key="9">
    <source>
        <dbReference type="ARBA" id="ARBA00023303"/>
    </source>
</evidence>
<keyword evidence="6 10" id="KW-0472">Membrane</keyword>
<dbReference type="PANTHER" id="PTHR43427">
    <property type="entry name" value="CHLORIDE CHANNEL PROTEIN CLC-E"/>
    <property type="match status" value="1"/>
</dbReference>
<feature type="transmembrane region" description="Helical" evidence="10">
    <location>
        <begin position="390"/>
        <end position="414"/>
    </location>
</feature>
<reference evidence="11 12" key="1">
    <citation type="submission" date="2017-10" db="EMBL/GenBank/DDBJ databases">
        <title>Bifidobacterium genomics.</title>
        <authorList>
            <person name="Lugli G.A."/>
            <person name="Milani C."/>
            <person name="Mancabelli L."/>
        </authorList>
    </citation>
    <scope>NUCLEOTIDE SEQUENCE [LARGE SCALE GENOMIC DNA]</scope>
    <source>
        <strain evidence="11 12">1524B</strain>
    </source>
</reference>
<keyword evidence="2" id="KW-0813">Transport</keyword>
<proteinExistence type="predicted"/>
<keyword evidence="3 10" id="KW-0812">Transmembrane</keyword>